<keyword evidence="5" id="KW-0670">Pyruvate</keyword>
<dbReference type="InterPro" id="IPR005475">
    <property type="entry name" value="Transketolase-like_Pyr-bd"/>
</dbReference>
<dbReference type="STRING" id="52689.AKG39_01980"/>
<proteinExistence type="predicted"/>
<evidence type="ECO:0000259" key="4">
    <source>
        <dbReference type="SMART" id="SM00861"/>
    </source>
</evidence>
<dbReference type="PANTHER" id="PTHR43257:SF2">
    <property type="entry name" value="PYRUVATE DEHYDROGENASE E1 COMPONENT SUBUNIT BETA"/>
    <property type="match status" value="1"/>
</dbReference>
<dbReference type="SUPFAM" id="SSF52922">
    <property type="entry name" value="TK C-terminal domain-like"/>
    <property type="match status" value="1"/>
</dbReference>
<dbReference type="NCBIfam" id="NF006667">
    <property type="entry name" value="PRK09212.1"/>
    <property type="match status" value="1"/>
</dbReference>
<evidence type="ECO:0000313" key="6">
    <source>
        <dbReference type="Proteomes" id="UP000036873"/>
    </source>
</evidence>
<keyword evidence="6" id="KW-1185">Reference proteome</keyword>
<sequence>MNTSEMKKMTYRDAIRLGMTEEMRRDDNVIFMGEDIGIYGGAFGVSHGMIDEFGEERILDTPISEATIVGTAVGAAATGLRPICEIMFMDFVTFAMDALVNQGAKMRYMFGGQSQVPMVLRLPAGSGTGAAAQHSQSLEAWLCHIPGLKVVTPSTPAQAKGLIKAAIRDNNPVCFIEHKLLYKIDDLVPLDEEFIIEIGKTLTERQGKDITIVTYGSLLLKAMEAAAFLAEEGIEVEILNPATLYPMDMKPIVESVIKTGRVIVAHEAAKTGGLGGEIVARIVESDAFDYLNAPIIRLAGLDVPIPYNKELEAACVPQKIDFIRAVHRLIDSEQG</sequence>
<keyword evidence="2" id="KW-0560">Oxidoreductase</keyword>
<dbReference type="SUPFAM" id="SSF52518">
    <property type="entry name" value="Thiamin diphosphate-binding fold (THDP-binding)"/>
    <property type="match status" value="1"/>
</dbReference>
<dbReference type="PANTHER" id="PTHR43257">
    <property type="entry name" value="PYRUVATE DEHYDROGENASE E1 COMPONENT BETA SUBUNIT"/>
    <property type="match status" value="1"/>
</dbReference>
<organism evidence="5 6">
    <name type="scientific">Acetobacterium bakii</name>
    <dbReference type="NCBI Taxonomy" id="52689"/>
    <lineage>
        <taxon>Bacteria</taxon>
        <taxon>Bacillati</taxon>
        <taxon>Bacillota</taxon>
        <taxon>Clostridia</taxon>
        <taxon>Eubacteriales</taxon>
        <taxon>Eubacteriaceae</taxon>
        <taxon>Acetobacterium</taxon>
    </lineage>
</organism>
<evidence type="ECO:0000256" key="1">
    <source>
        <dbReference type="ARBA" id="ARBA00001964"/>
    </source>
</evidence>
<dbReference type="RefSeq" id="WP_050738680.1">
    <property type="nucleotide sequence ID" value="NZ_LGYO01000006.1"/>
</dbReference>
<feature type="domain" description="Transketolase-like pyrimidine-binding" evidence="4">
    <location>
        <begin position="9"/>
        <end position="184"/>
    </location>
</feature>
<accession>A0A0L6U3Y3</accession>
<dbReference type="Proteomes" id="UP000036873">
    <property type="component" value="Unassembled WGS sequence"/>
</dbReference>
<dbReference type="PATRIC" id="fig|52689.4.peg.3094"/>
<evidence type="ECO:0000313" key="5">
    <source>
        <dbReference type="EMBL" id="KNZ43234.1"/>
    </source>
</evidence>
<dbReference type="CDD" id="cd07036">
    <property type="entry name" value="TPP_PYR_E1-PDHc-beta_like"/>
    <property type="match status" value="1"/>
</dbReference>
<dbReference type="EMBL" id="LGYO01000006">
    <property type="protein sequence ID" value="KNZ43234.1"/>
    <property type="molecule type" value="Genomic_DNA"/>
</dbReference>
<dbReference type="OrthoDB" id="8732661at2"/>
<reference evidence="6" key="1">
    <citation type="submission" date="2015-07" db="EMBL/GenBank/DDBJ databases">
        <title>Draft genome sequence of Acetobacterium bakii DSM 8293, a potential psychrophilic chemical producer through syngas fermentation.</title>
        <authorList>
            <person name="Song Y."/>
            <person name="Hwang S."/>
            <person name="Cho B.-K."/>
        </authorList>
    </citation>
    <scope>NUCLEOTIDE SEQUENCE [LARGE SCALE GENOMIC DNA]</scope>
    <source>
        <strain evidence="6">DSM 8239</strain>
    </source>
</reference>
<dbReference type="FunFam" id="3.40.50.920:FF:000001">
    <property type="entry name" value="Pyruvate dehydrogenase E1 beta subunit"/>
    <property type="match status" value="1"/>
</dbReference>
<gene>
    <name evidence="5" type="ORF">AKG39_01980</name>
</gene>
<dbReference type="SMART" id="SM00861">
    <property type="entry name" value="Transket_pyr"/>
    <property type="match status" value="1"/>
</dbReference>
<dbReference type="Gene3D" id="3.40.50.970">
    <property type="match status" value="1"/>
</dbReference>
<dbReference type="GO" id="GO:0016491">
    <property type="term" value="F:oxidoreductase activity"/>
    <property type="evidence" value="ECO:0007669"/>
    <property type="project" value="UniProtKB-KW"/>
</dbReference>
<protein>
    <submittedName>
        <fullName evidence="5">Pyruvate dehydrogenase</fullName>
    </submittedName>
</protein>
<name>A0A0L6U3Y3_9FIRM</name>
<comment type="cofactor">
    <cofactor evidence="1">
        <name>thiamine diphosphate</name>
        <dbReference type="ChEBI" id="CHEBI:58937"/>
    </cofactor>
</comment>
<dbReference type="Pfam" id="PF02779">
    <property type="entry name" value="Transket_pyr"/>
    <property type="match status" value="1"/>
</dbReference>
<evidence type="ECO:0000256" key="3">
    <source>
        <dbReference type="ARBA" id="ARBA00023052"/>
    </source>
</evidence>
<evidence type="ECO:0000256" key="2">
    <source>
        <dbReference type="ARBA" id="ARBA00023002"/>
    </source>
</evidence>
<dbReference type="Pfam" id="PF02780">
    <property type="entry name" value="Transketolase_C"/>
    <property type="match status" value="1"/>
</dbReference>
<keyword evidence="3" id="KW-0786">Thiamine pyrophosphate</keyword>
<dbReference type="InterPro" id="IPR009014">
    <property type="entry name" value="Transketo_C/PFOR_II"/>
</dbReference>
<dbReference type="Gene3D" id="3.40.50.920">
    <property type="match status" value="1"/>
</dbReference>
<dbReference type="FunFam" id="3.40.50.970:FF:000001">
    <property type="entry name" value="Pyruvate dehydrogenase E1 beta subunit"/>
    <property type="match status" value="1"/>
</dbReference>
<dbReference type="AlphaFoldDB" id="A0A0L6U3Y3"/>
<comment type="caution">
    <text evidence="5">The sequence shown here is derived from an EMBL/GenBank/DDBJ whole genome shotgun (WGS) entry which is preliminary data.</text>
</comment>
<dbReference type="InterPro" id="IPR029061">
    <property type="entry name" value="THDP-binding"/>
</dbReference>
<dbReference type="InterPro" id="IPR033248">
    <property type="entry name" value="Transketolase_C"/>
</dbReference>